<protein>
    <recommendedName>
        <fullName evidence="2">DUF6535 domain-containing protein</fullName>
    </recommendedName>
</protein>
<reference evidence="3 4" key="1">
    <citation type="journal article" date="2019" name="Nat. Ecol. Evol.">
        <title>Megaphylogeny resolves global patterns of mushroom evolution.</title>
        <authorList>
            <person name="Varga T."/>
            <person name="Krizsan K."/>
            <person name="Foldi C."/>
            <person name="Dima B."/>
            <person name="Sanchez-Garcia M."/>
            <person name="Sanchez-Ramirez S."/>
            <person name="Szollosi G.J."/>
            <person name="Szarkandi J.G."/>
            <person name="Papp V."/>
            <person name="Albert L."/>
            <person name="Andreopoulos W."/>
            <person name="Angelini C."/>
            <person name="Antonin V."/>
            <person name="Barry K.W."/>
            <person name="Bougher N.L."/>
            <person name="Buchanan P."/>
            <person name="Buyck B."/>
            <person name="Bense V."/>
            <person name="Catcheside P."/>
            <person name="Chovatia M."/>
            <person name="Cooper J."/>
            <person name="Damon W."/>
            <person name="Desjardin D."/>
            <person name="Finy P."/>
            <person name="Geml J."/>
            <person name="Haridas S."/>
            <person name="Hughes K."/>
            <person name="Justo A."/>
            <person name="Karasinski D."/>
            <person name="Kautmanova I."/>
            <person name="Kiss B."/>
            <person name="Kocsube S."/>
            <person name="Kotiranta H."/>
            <person name="LaButti K.M."/>
            <person name="Lechner B.E."/>
            <person name="Liimatainen K."/>
            <person name="Lipzen A."/>
            <person name="Lukacs Z."/>
            <person name="Mihaltcheva S."/>
            <person name="Morgado L.N."/>
            <person name="Niskanen T."/>
            <person name="Noordeloos M.E."/>
            <person name="Ohm R.A."/>
            <person name="Ortiz-Santana B."/>
            <person name="Ovrebo C."/>
            <person name="Racz N."/>
            <person name="Riley R."/>
            <person name="Savchenko A."/>
            <person name="Shiryaev A."/>
            <person name="Soop K."/>
            <person name="Spirin V."/>
            <person name="Szebenyi C."/>
            <person name="Tomsovsky M."/>
            <person name="Tulloss R.E."/>
            <person name="Uehling J."/>
            <person name="Grigoriev I.V."/>
            <person name="Vagvolgyi C."/>
            <person name="Papp T."/>
            <person name="Martin F.M."/>
            <person name="Miettinen O."/>
            <person name="Hibbett D.S."/>
            <person name="Nagy L.G."/>
        </authorList>
    </citation>
    <scope>NUCLEOTIDE SEQUENCE [LARGE SCALE GENOMIC DNA]</scope>
    <source>
        <strain evidence="3 4">CBS 962.96</strain>
    </source>
</reference>
<evidence type="ECO:0000259" key="2">
    <source>
        <dbReference type="Pfam" id="PF20153"/>
    </source>
</evidence>
<dbReference type="InterPro" id="IPR045338">
    <property type="entry name" value="DUF6535"/>
</dbReference>
<organism evidence="3 4">
    <name type="scientific">Dendrothele bispora (strain CBS 962.96)</name>
    <dbReference type="NCBI Taxonomy" id="1314807"/>
    <lineage>
        <taxon>Eukaryota</taxon>
        <taxon>Fungi</taxon>
        <taxon>Dikarya</taxon>
        <taxon>Basidiomycota</taxon>
        <taxon>Agaricomycotina</taxon>
        <taxon>Agaricomycetes</taxon>
        <taxon>Agaricomycetidae</taxon>
        <taxon>Agaricales</taxon>
        <taxon>Agaricales incertae sedis</taxon>
        <taxon>Dendrothele</taxon>
    </lineage>
</organism>
<feature type="transmembrane region" description="Helical" evidence="1">
    <location>
        <begin position="12"/>
        <end position="31"/>
    </location>
</feature>
<proteinExistence type="predicted"/>
<sequence length="112" mass="12741">ILEDWKVYMDNMLVFSALFSAILTTFLIDSYKRLQEDPADATVAILIQVSQHVALLSNGTAFTYQSRPPFEPDMASVVCNTFWFFSLALAVTCSLLATLVQQWIRDFIHRTT</sequence>
<gene>
    <name evidence="3" type="ORF">K435DRAFT_602518</name>
</gene>
<keyword evidence="1" id="KW-0472">Membrane</keyword>
<evidence type="ECO:0000256" key="1">
    <source>
        <dbReference type="SAM" id="Phobius"/>
    </source>
</evidence>
<feature type="domain" description="DUF6535" evidence="2">
    <location>
        <begin position="2"/>
        <end position="109"/>
    </location>
</feature>
<dbReference type="AlphaFoldDB" id="A0A4S8M4V7"/>
<dbReference type="Proteomes" id="UP000297245">
    <property type="component" value="Unassembled WGS sequence"/>
</dbReference>
<evidence type="ECO:0000313" key="4">
    <source>
        <dbReference type="Proteomes" id="UP000297245"/>
    </source>
</evidence>
<name>A0A4S8M4V7_DENBC</name>
<keyword evidence="4" id="KW-1185">Reference proteome</keyword>
<keyword evidence="1" id="KW-1133">Transmembrane helix</keyword>
<feature type="non-terminal residue" evidence="3">
    <location>
        <position position="1"/>
    </location>
</feature>
<evidence type="ECO:0000313" key="3">
    <source>
        <dbReference type="EMBL" id="THU97246.1"/>
    </source>
</evidence>
<dbReference type="Pfam" id="PF20153">
    <property type="entry name" value="DUF6535"/>
    <property type="match status" value="1"/>
</dbReference>
<keyword evidence="1" id="KW-0812">Transmembrane</keyword>
<feature type="transmembrane region" description="Helical" evidence="1">
    <location>
        <begin position="82"/>
        <end position="100"/>
    </location>
</feature>
<dbReference type="EMBL" id="ML179159">
    <property type="protein sequence ID" value="THU97246.1"/>
    <property type="molecule type" value="Genomic_DNA"/>
</dbReference>
<feature type="non-terminal residue" evidence="3">
    <location>
        <position position="112"/>
    </location>
</feature>
<dbReference type="OrthoDB" id="3235960at2759"/>
<accession>A0A4S8M4V7</accession>